<dbReference type="AlphaFoldDB" id="A0A5A7PID2"/>
<sequence length="348" mass="37776">MSSKVVVTYKRKRLFSRSNYSQTNLQPDRPPEIAELKTSVSFDNYKVSTAEHTLPDNKESRACHGYSKDKDGDNSNNNSTCCSQCSKANESQRLCSACMKQQDSLLSSPTPEPNLDSAVQPNAKEEPADTQSESLFPKLDLESEDNCKSGFPSEENCNPFSGIESDVVRLEASDGINCSRKTKETSLTRTLSSDGAKLNKVELCSNSVTKRKLASSLITFCRRLKKNRDNAAIDTVSVCEDKCVSVEPLTASCSVELMNKKKPTSETDNSCSSSGPAAEIAMQVDNSLHSPHGKAINGPTTVAQNFQDLSNVDVICRGMPSKIPGIKGSSSSLDLSISPPGSFSRYRL</sequence>
<gene>
    <name evidence="2" type="ORF">STAS_08695</name>
</gene>
<comment type="caution">
    <text evidence="2">The sequence shown here is derived from an EMBL/GenBank/DDBJ whole genome shotgun (WGS) entry which is preliminary data.</text>
</comment>
<evidence type="ECO:0000313" key="2">
    <source>
        <dbReference type="EMBL" id="GER32623.1"/>
    </source>
</evidence>
<organism evidence="2 3">
    <name type="scientific">Striga asiatica</name>
    <name type="common">Asiatic witchweed</name>
    <name type="synonym">Buchnera asiatica</name>
    <dbReference type="NCBI Taxonomy" id="4170"/>
    <lineage>
        <taxon>Eukaryota</taxon>
        <taxon>Viridiplantae</taxon>
        <taxon>Streptophyta</taxon>
        <taxon>Embryophyta</taxon>
        <taxon>Tracheophyta</taxon>
        <taxon>Spermatophyta</taxon>
        <taxon>Magnoliopsida</taxon>
        <taxon>eudicotyledons</taxon>
        <taxon>Gunneridae</taxon>
        <taxon>Pentapetalae</taxon>
        <taxon>asterids</taxon>
        <taxon>lamiids</taxon>
        <taxon>Lamiales</taxon>
        <taxon>Orobanchaceae</taxon>
        <taxon>Buchnereae</taxon>
        <taxon>Striga</taxon>
    </lineage>
</organism>
<feature type="compositionally biased region" description="Basic and acidic residues" evidence="1">
    <location>
        <begin position="53"/>
        <end position="73"/>
    </location>
</feature>
<name>A0A5A7PID2_STRAF</name>
<evidence type="ECO:0000256" key="1">
    <source>
        <dbReference type="SAM" id="MobiDB-lite"/>
    </source>
</evidence>
<proteinExistence type="predicted"/>
<feature type="compositionally biased region" description="Low complexity" evidence="1">
    <location>
        <begin position="327"/>
        <end position="342"/>
    </location>
</feature>
<accession>A0A5A7PID2</accession>
<protein>
    <submittedName>
        <fullName evidence="2">BAH domain</fullName>
    </submittedName>
</protein>
<keyword evidence="3" id="KW-1185">Reference proteome</keyword>
<evidence type="ECO:0000313" key="3">
    <source>
        <dbReference type="Proteomes" id="UP000325081"/>
    </source>
</evidence>
<feature type="region of interest" description="Disordered" evidence="1">
    <location>
        <begin position="327"/>
        <end position="348"/>
    </location>
</feature>
<dbReference type="OrthoDB" id="608866at2759"/>
<dbReference type="Proteomes" id="UP000325081">
    <property type="component" value="Unassembled WGS sequence"/>
</dbReference>
<feature type="region of interest" description="Disordered" evidence="1">
    <location>
        <begin position="105"/>
        <end position="136"/>
    </location>
</feature>
<feature type="region of interest" description="Disordered" evidence="1">
    <location>
        <begin position="49"/>
        <end position="77"/>
    </location>
</feature>
<dbReference type="EMBL" id="BKCP01004627">
    <property type="protein sequence ID" value="GER32623.1"/>
    <property type="molecule type" value="Genomic_DNA"/>
</dbReference>
<reference evidence="3" key="1">
    <citation type="journal article" date="2019" name="Curr. Biol.">
        <title>Genome Sequence of Striga asiatica Provides Insight into the Evolution of Plant Parasitism.</title>
        <authorList>
            <person name="Yoshida S."/>
            <person name="Kim S."/>
            <person name="Wafula E.K."/>
            <person name="Tanskanen J."/>
            <person name="Kim Y.M."/>
            <person name="Honaas L."/>
            <person name="Yang Z."/>
            <person name="Spallek T."/>
            <person name="Conn C.E."/>
            <person name="Ichihashi Y."/>
            <person name="Cheong K."/>
            <person name="Cui S."/>
            <person name="Der J.P."/>
            <person name="Gundlach H."/>
            <person name="Jiao Y."/>
            <person name="Hori C."/>
            <person name="Ishida J.K."/>
            <person name="Kasahara H."/>
            <person name="Kiba T."/>
            <person name="Kim M.S."/>
            <person name="Koo N."/>
            <person name="Laohavisit A."/>
            <person name="Lee Y.H."/>
            <person name="Lumba S."/>
            <person name="McCourt P."/>
            <person name="Mortimer J.C."/>
            <person name="Mutuku J.M."/>
            <person name="Nomura T."/>
            <person name="Sasaki-Sekimoto Y."/>
            <person name="Seto Y."/>
            <person name="Wang Y."/>
            <person name="Wakatake T."/>
            <person name="Sakakibara H."/>
            <person name="Demura T."/>
            <person name="Yamaguchi S."/>
            <person name="Yoneyama K."/>
            <person name="Manabe R.I."/>
            <person name="Nelson D.C."/>
            <person name="Schulman A.H."/>
            <person name="Timko M.P."/>
            <person name="dePamphilis C.W."/>
            <person name="Choi D."/>
            <person name="Shirasu K."/>
        </authorList>
    </citation>
    <scope>NUCLEOTIDE SEQUENCE [LARGE SCALE GENOMIC DNA]</scope>
    <source>
        <strain evidence="3">cv. UVA1</strain>
    </source>
</reference>